<reference evidence="3 4" key="1">
    <citation type="submission" date="2016-11" db="EMBL/GenBank/DDBJ databases">
        <authorList>
            <person name="Jaros S."/>
            <person name="Januszkiewicz K."/>
            <person name="Wedrychowicz H."/>
        </authorList>
    </citation>
    <scope>NUCLEOTIDE SEQUENCE [LARGE SCALE GENOMIC DNA]</scope>
    <source>
        <strain evidence="3 4">DSM 14916</strain>
    </source>
</reference>
<proteinExistence type="inferred from homology"/>
<keyword evidence="2" id="KW-0732">Signal</keyword>
<dbReference type="PANTHER" id="PTHR42928">
    <property type="entry name" value="TRICARBOXYLATE-BINDING PROTEIN"/>
    <property type="match status" value="1"/>
</dbReference>
<dbReference type="CDD" id="cd07012">
    <property type="entry name" value="PBP2_Bug_TTT"/>
    <property type="match status" value="1"/>
</dbReference>
<dbReference type="RefSeq" id="WP_086061976.1">
    <property type="nucleotide sequence ID" value="NZ_FQZF01000007.1"/>
</dbReference>
<evidence type="ECO:0000313" key="4">
    <source>
        <dbReference type="Proteomes" id="UP000184387"/>
    </source>
</evidence>
<gene>
    <name evidence="3" type="ORF">SAMN02745194_01466</name>
</gene>
<dbReference type="Gene3D" id="3.40.190.150">
    <property type="entry name" value="Bordetella uptake gene, domain 1"/>
    <property type="match status" value="1"/>
</dbReference>
<dbReference type="PIRSF" id="PIRSF017082">
    <property type="entry name" value="YflP"/>
    <property type="match status" value="1"/>
</dbReference>
<evidence type="ECO:0000256" key="2">
    <source>
        <dbReference type="SAM" id="SignalP"/>
    </source>
</evidence>
<dbReference type="Gene3D" id="3.40.190.10">
    <property type="entry name" value="Periplasmic binding protein-like II"/>
    <property type="match status" value="1"/>
</dbReference>
<dbReference type="STRING" id="198092.SAMN02745194_01466"/>
<evidence type="ECO:0000313" key="3">
    <source>
        <dbReference type="EMBL" id="SHI97668.1"/>
    </source>
</evidence>
<dbReference type="Pfam" id="PF03401">
    <property type="entry name" value="TctC"/>
    <property type="match status" value="1"/>
</dbReference>
<keyword evidence="4" id="KW-1185">Reference proteome</keyword>
<dbReference type="OrthoDB" id="7259884at2"/>
<comment type="similarity">
    <text evidence="1">Belongs to the UPF0065 (bug) family.</text>
</comment>
<sequence length="333" mass="34947">MAMIVTRRGLVAGSAALAFPGLATAQEGGWPRRSLRLVIPFPPGGTTDLIGRLLAERLAARLGQPVVVENRGGAGGNIGADAVAKSEPDGYTFLMASIGTASINYAAYGARMPYRPQDLAAVGLVIRVANVLLAAKDVPIRDAAGMIAAAKREPGRLNYGSSGSGGSPHACMELLAAREGIRLQHVPYRGSGPMLTELVAGRIELGMDNIPSALGFIRNGQIRALAVTSRERSAVLPDVPTLHEAGITDFDAVSWFGVQAPAAVPAPVIARMGREIDAVVRDPSWVAKMREFAAEPPRLTPEGGTTPEAFAAFIREEIARWAEVARVSGMAVE</sequence>
<evidence type="ECO:0000256" key="1">
    <source>
        <dbReference type="ARBA" id="ARBA00006987"/>
    </source>
</evidence>
<accession>A0A1M6FIU5</accession>
<dbReference type="AlphaFoldDB" id="A0A1M6FIU5"/>
<dbReference type="Proteomes" id="UP000184387">
    <property type="component" value="Unassembled WGS sequence"/>
</dbReference>
<organism evidence="3 4">
    <name type="scientific">Muricoccus roseus</name>
    <dbReference type="NCBI Taxonomy" id="198092"/>
    <lineage>
        <taxon>Bacteria</taxon>
        <taxon>Pseudomonadati</taxon>
        <taxon>Pseudomonadota</taxon>
        <taxon>Alphaproteobacteria</taxon>
        <taxon>Acetobacterales</taxon>
        <taxon>Roseomonadaceae</taxon>
        <taxon>Muricoccus</taxon>
    </lineage>
</organism>
<feature type="chain" id="PRO_5013155593" evidence="2">
    <location>
        <begin position="26"/>
        <end position="333"/>
    </location>
</feature>
<dbReference type="EMBL" id="FQZF01000007">
    <property type="protein sequence ID" value="SHI97668.1"/>
    <property type="molecule type" value="Genomic_DNA"/>
</dbReference>
<dbReference type="InterPro" id="IPR042100">
    <property type="entry name" value="Bug_dom1"/>
</dbReference>
<dbReference type="InterPro" id="IPR005064">
    <property type="entry name" value="BUG"/>
</dbReference>
<feature type="signal peptide" evidence="2">
    <location>
        <begin position="1"/>
        <end position="25"/>
    </location>
</feature>
<name>A0A1M6FIU5_9PROT</name>
<dbReference type="PANTHER" id="PTHR42928:SF5">
    <property type="entry name" value="BLR1237 PROTEIN"/>
    <property type="match status" value="1"/>
</dbReference>
<keyword evidence="3" id="KW-0675">Receptor</keyword>
<protein>
    <submittedName>
        <fullName evidence="3">Tripartite-type tricarboxylate transporter, receptor component TctC</fullName>
    </submittedName>
</protein>
<dbReference type="SUPFAM" id="SSF53850">
    <property type="entry name" value="Periplasmic binding protein-like II"/>
    <property type="match status" value="1"/>
</dbReference>